<evidence type="ECO:0000256" key="1">
    <source>
        <dbReference type="SAM" id="MobiDB-lite"/>
    </source>
</evidence>
<feature type="region of interest" description="Disordered" evidence="1">
    <location>
        <begin position="60"/>
        <end position="130"/>
    </location>
</feature>
<dbReference type="PaxDb" id="67767-A0A0J7JTT7"/>
<reference evidence="2 3" key="1">
    <citation type="submission" date="2015-04" db="EMBL/GenBank/DDBJ databases">
        <title>Lasius niger genome sequencing.</title>
        <authorList>
            <person name="Konorov E.A."/>
            <person name="Nikitin M.A."/>
            <person name="Kirill M.V."/>
            <person name="Chang P."/>
        </authorList>
    </citation>
    <scope>NUCLEOTIDE SEQUENCE [LARGE SCALE GENOMIC DNA]</scope>
    <source>
        <tissue evidence="2">Whole</tissue>
    </source>
</reference>
<feature type="non-terminal residue" evidence="2">
    <location>
        <position position="130"/>
    </location>
</feature>
<protein>
    <submittedName>
        <fullName evidence="2">Uncharacterized protein</fullName>
    </submittedName>
</protein>
<evidence type="ECO:0000313" key="3">
    <source>
        <dbReference type="Proteomes" id="UP000036403"/>
    </source>
</evidence>
<dbReference type="AlphaFoldDB" id="A0A0J7JTT7"/>
<organism evidence="2 3">
    <name type="scientific">Lasius niger</name>
    <name type="common">Black garden ant</name>
    <dbReference type="NCBI Taxonomy" id="67767"/>
    <lineage>
        <taxon>Eukaryota</taxon>
        <taxon>Metazoa</taxon>
        <taxon>Ecdysozoa</taxon>
        <taxon>Arthropoda</taxon>
        <taxon>Hexapoda</taxon>
        <taxon>Insecta</taxon>
        <taxon>Pterygota</taxon>
        <taxon>Neoptera</taxon>
        <taxon>Endopterygota</taxon>
        <taxon>Hymenoptera</taxon>
        <taxon>Apocrita</taxon>
        <taxon>Aculeata</taxon>
        <taxon>Formicoidea</taxon>
        <taxon>Formicidae</taxon>
        <taxon>Formicinae</taxon>
        <taxon>Lasius</taxon>
        <taxon>Lasius</taxon>
    </lineage>
</organism>
<gene>
    <name evidence="2" type="ORF">RF55_26335</name>
</gene>
<dbReference type="OrthoDB" id="4848529at2759"/>
<dbReference type="Proteomes" id="UP000036403">
    <property type="component" value="Unassembled WGS sequence"/>
</dbReference>
<keyword evidence="3" id="KW-1185">Reference proteome</keyword>
<evidence type="ECO:0000313" key="2">
    <source>
        <dbReference type="EMBL" id="KMQ81434.1"/>
    </source>
</evidence>
<dbReference type="EMBL" id="LBMM01035530">
    <property type="protein sequence ID" value="KMQ81434.1"/>
    <property type="molecule type" value="Genomic_DNA"/>
</dbReference>
<sequence>MSDVEVTPGKPLPWTDEAKLREDGRCINWSRVRMEGRTTKSLQNMWTKINKEISEIEAAENGENGVITPSKPRTATRKDSAAEVPASTADWRLARKSRAKKISKSEAAVAADGSGEDNEPDMKKTPKKRA</sequence>
<comment type="caution">
    <text evidence="2">The sequence shown here is derived from an EMBL/GenBank/DDBJ whole genome shotgun (WGS) entry which is preliminary data.</text>
</comment>
<proteinExistence type="predicted"/>
<name>A0A0J7JTT7_LASNI</name>
<accession>A0A0J7JTT7</accession>